<dbReference type="CDD" id="cd08276">
    <property type="entry name" value="MDR7"/>
    <property type="match status" value="1"/>
</dbReference>
<evidence type="ECO:0000259" key="1">
    <source>
        <dbReference type="SMART" id="SM00829"/>
    </source>
</evidence>
<dbReference type="RefSeq" id="WP_128418746.1">
    <property type="nucleotide sequence ID" value="NZ_CP049017.1"/>
</dbReference>
<dbReference type="SUPFAM" id="SSF51735">
    <property type="entry name" value="NAD(P)-binding Rossmann-fold domains"/>
    <property type="match status" value="1"/>
</dbReference>
<dbReference type="PANTHER" id="PTHR45033">
    <property type="match status" value="1"/>
</dbReference>
<comment type="caution">
    <text evidence="2">The sequence shown here is derived from an EMBL/GenBank/DDBJ whole genome shotgun (WGS) entry which is preliminary data.</text>
</comment>
<dbReference type="PANTHER" id="PTHR45033:SF2">
    <property type="entry name" value="ZINC-TYPE ALCOHOL DEHYDROGENASE-LIKE PROTEIN C1773.06C"/>
    <property type="match status" value="1"/>
</dbReference>
<proteinExistence type="predicted"/>
<dbReference type="InterPro" id="IPR052711">
    <property type="entry name" value="Zinc_ADH-like"/>
</dbReference>
<evidence type="ECO:0000313" key="2">
    <source>
        <dbReference type="EMBL" id="PPT93044.1"/>
    </source>
</evidence>
<dbReference type="InterPro" id="IPR011032">
    <property type="entry name" value="GroES-like_sf"/>
</dbReference>
<dbReference type="InterPro" id="IPR036291">
    <property type="entry name" value="NAD(P)-bd_dom_sf"/>
</dbReference>
<feature type="domain" description="Enoyl reductase (ER)" evidence="1">
    <location>
        <begin position="5"/>
        <end position="329"/>
    </location>
</feature>
<dbReference type="InterPro" id="IPR020843">
    <property type="entry name" value="ER"/>
</dbReference>
<organism evidence="2 3">
    <name type="scientific">Xanthomonas theicola</name>
    <dbReference type="NCBI Taxonomy" id="56464"/>
    <lineage>
        <taxon>Bacteria</taxon>
        <taxon>Pseudomonadati</taxon>
        <taxon>Pseudomonadota</taxon>
        <taxon>Gammaproteobacteria</taxon>
        <taxon>Lysobacterales</taxon>
        <taxon>Lysobacteraceae</taxon>
        <taxon>Xanthomonas</taxon>
    </lineage>
</organism>
<gene>
    <name evidence="2" type="ORF">XthCFBP4691_01265</name>
</gene>
<name>A0A2S6ZLC3_9XANT</name>
<dbReference type="EMBL" id="MIGX01000003">
    <property type="protein sequence ID" value="PPT93044.1"/>
    <property type="molecule type" value="Genomic_DNA"/>
</dbReference>
<keyword evidence="3" id="KW-1185">Reference proteome</keyword>
<dbReference type="GO" id="GO:0016491">
    <property type="term" value="F:oxidoreductase activity"/>
    <property type="evidence" value="ECO:0007669"/>
    <property type="project" value="InterPro"/>
</dbReference>
<dbReference type="Gene3D" id="3.40.50.720">
    <property type="entry name" value="NAD(P)-binding Rossmann-like Domain"/>
    <property type="match status" value="1"/>
</dbReference>
<evidence type="ECO:0000313" key="3">
    <source>
        <dbReference type="Proteomes" id="UP000239898"/>
    </source>
</evidence>
<reference evidence="2 3" key="1">
    <citation type="submission" date="2016-08" db="EMBL/GenBank/DDBJ databases">
        <title>Evolution of the type three secretion system and type three effector repertoires in Xanthomonas.</title>
        <authorList>
            <person name="Merda D."/>
            <person name="Briand M."/>
            <person name="Bosis E."/>
            <person name="Rousseau C."/>
            <person name="Portier P."/>
            <person name="Jacques M.-A."/>
            <person name="Fischer-Le Saux M."/>
        </authorList>
    </citation>
    <scope>NUCLEOTIDE SEQUENCE [LARGE SCALE GENOMIC DNA]</scope>
    <source>
        <strain evidence="2 3">CFBP 4691</strain>
    </source>
</reference>
<dbReference type="AlphaFoldDB" id="A0A2S6ZLC3"/>
<dbReference type="Pfam" id="PF00107">
    <property type="entry name" value="ADH_zinc_N"/>
    <property type="match status" value="1"/>
</dbReference>
<dbReference type="OrthoDB" id="9780520at2"/>
<dbReference type="Pfam" id="PF08240">
    <property type="entry name" value="ADH_N"/>
    <property type="match status" value="1"/>
</dbReference>
<dbReference type="SUPFAM" id="SSF50129">
    <property type="entry name" value="GroES-like"/>
    <property type="match status" value="1"/>
</dbReference>
<accession>A0A2S6ZLC3</accession>
<dbReference type="InterPro" id="IPR013149">
    <property type="entry name" value="ADH-like_C"/>
</dbReference>
<sequence length="332" mass="34910">MDGLGRDRLTLKEATIPTPRLGEVLVKVAAVALNYRDRLVIENGMGMALAFPFTPGSDLAGTVQATGPGTTRLAVGDRVISTFWPGWIDGAAHGNARMPAYRSLGGSHPGVLAEYVAFPEEWFVRAPASLDEAQASTLPCAGLTAWFALVEKGKLRAGQTVLIEGTGGVALFGLQIAKAHGARAIVVSGSAEKLERARRLGADHGIDRSAEDWLEAVLRITHDQGADHILELVGGPHLGKAVQAAAIGGHIHQIGVLEGFEITAPAGPLMMKNLDVHGIGVGHRRALEDLVVAVDRLGLKPAIDARYSCAELPAALEHLDRGAFGKIVIELA</sequence>
<dbReference type="Proteomes" id="UP000239898">
    <property type="component" value="Unassembled WGS sequence"/>
</dbReference>
<dbReference type="Gene3D" id="3.90.180.10">
    <property type="entry name" value="Medium-chain alcohol dehydrogenases, catalytic domain"/>
    <property type="match status" value="1"/>
</dbReference>
<dbReference type="InterPro" id="IPR013154">
    <property type="entry name" value="ADH-like_N"/>
</dbReference>
<dbReference type="SMART" id="SM00829">
    <property type="entry name" value="PKS_ER"/>
    <property type="match status" value="1"/>
</dbReference>
<protein>
    <submittedName>
        <fullName evidence="2">Alcohol dehydrogenase</fullName>
    </submittedName>
</protein>